<reference evidence="1" key="1">
    <citation type="journal article" date="2020" name="Stud. Mycol.">
        <title>101 Dothideomycetes genomes: a test case for predicting lifestyles and emergence of pathogens.</title>
        <authorList>
            <person name="Haridas S."/>
            <person name="Albert R."/>
            <person name="Binder M."/>
            <person name="Bloem J."/>
            <person name="Labutti K."/>
            <person name="Salamov A."/>
            <person name="Andreopoulos B."/>
            <person name="Baker S."/>
            <person name="Barry K."/>
            <person name="Bills G."/>
            <person name="Bluhm B."/>
            <person name="Cannon C."/>
            <person name="Castanera R."/>
            <person name="Culley D."/>
            <person name="Daum C."/>
            <person name="Ezra D."/>
            <person name="Gonzalez J."/>
            <person name="Henrissat B."/>
            <person name="Kuo A."/>
            <person name="Liang C."/>
            <person name="Lipzen A."/>
            <person name="Lutzoni F."/>
            <person name="Magnuson J."/>
            <person name="Mondo S."/>
            <person name="Nolan M."/>
            <person name="Ohm R."/>
            <person name="Pangilinan J."/>
            <person name="Park H.-J."/>
            <person name="Ramirez L."/>
            <person name="Alfaro M."/>
            <person name="Sun H."/>
            <person name="Tritt A."/>
            <person name="Yoshinaga Y."/>
            <person name="Zwiers L.-H."/>
            <person name="Turgeon B."/>
            <person name="Goodwin S."/>
            <person name="Spatafora J."/>
            <person name="Crous P."/>
            <person name="Grigoriev I."/>
        </authorList>
    </citation>
    <scope>NUCLEOTIDE SEQUENCE</scope>
    <source>
        <strain evidence="1">HMLAC05119</strain>
    </source>
</reference>
<accession>A0A6A5QNZ4</accession>
<feature type="non-terminal residue" evidence="1">
    <location>
        <position position="202"/>
    </location>
</feature>
<dbReference type="AlphaFoldDB" id="A0A6A5QNZ4"/>
<dbReference type="EMBL" id="ML979135">
    <property type="protein sequence ID" value="KAF1916598.1"/>
    <property type="molecule type" value="Genomic_DNA"/>
</dbReference>
<gene>
    <name evidence="1" type="ORF">BDU57DRAFT_430227</name>
</gene>
<evidence type="ECO:0000313" key="1">
    <source>
        <dbReference type="EMBL" id="KAF1916598.1"/>
    </source>
</evidence>
<sequence>TSPERDELIPEIVKLSKSKGASALDKYYTEDDEGIFFRNLKEAHAATDSAQWHAPIGDDTIPVSKEQDRQVIRRLVEAFLDTSSAMDTEGNAYRKRFTPGTNVFYSTWTIEACAWEILGMVKAIHKDGFKAAIFDVEMLKAIGQTEIWTFDERISMICRKHEKVWTIIGAPHKLYNSTIVNNQSNAFRNKWVKAGREAEKGR</sequence>
<dbReference type="OrthoDB" id="3778423at2759"/>
<organism evidence="1 2">
    <name type="scientific">Ampelomyces quisqualis</name>
    <name type="common">Powdery mildew agent</name>
    <dbReference type="NCBI Taxonomy" id="50730"/>
    <lineage>
        <taxon>Eukaryota</taxon>
        <taxon>Fungi</taxon>
        <taxon>Dikarya</taxon>
        <taxon>Ascomycota</taxon>
        <taxon>Pezizomycotina</taxon>
        <taxon>Dothideomycetes</taxon>
        <taxon>Pleosporomycetidae</taxon>
        <taxon>Pleosporales</taxon>
        <taxon>Pleosporineae</taxon>
        <taxon>Phaeosphaeriaceae</taxon>
        <taxon>Ampelomyces</taxon>
    </lineage>
</organism>
<dbReference type="Proteomes" id="UP000800096">
    <property type="component" value="Unassembled WGS sequence"/>
</dbReference>
<keyword evidence="2" id="KW-1185">Reference proteome</keyword>
<name>A0A6A5QNZ4_AMPQU</name>
<protein>
    <submittedName>
        <fullName evidence="1">Uncharacterized protein</fullName>
    </submittedName>
</protein>
<feature type="non-terminal residue" evidence="1">
    <location>
        <position position="1"/>
    </location>
</feature>
<evidence type="ECO:0000313" key="2">
    <source>
        <dbReference type="Proteomes" id="UP000800096"/>
    </source>
</evidence>
<proteinExistence type="predicted"/>